<feature type="transmembrane region" description="Helical" evidence="1">
    <location>
        <begin position="41"/>
        <end position="60"/>
    </location>
</feature>
<comment type="caution">
    <text evidence="2">The sequence shown here is derived from an EMBL/GenBank/DDBJ whole genome shotgun (WGS) entry which is preliminary data.</text>
</comment>
<proteinExistence type="predicted"/>
<feature type="transmembrane region" description="Helical" evidence="1">
    <location>
        <begin position="12"/>
        <end position="29"/>
    </location>
</feature>
<feature type="transmembrane region" description="Helical" evidence="1">
    <location>
        <begin position="132"/>
        <end position="153"/>
    </location>
</feature>
<dbReference type="SUPFAM" id="SSF53649">
    <property type="entry name" value="Alkaline phosphatase-like"/>
    <property type="match status" value="1"/>
</dbReference>
<name>A0ABP8H1H0_9BACT</name>
<organism evidence="2 3">
    <name type="scientific">Flaviaesturariibacter amylovorans</name>
    <dbReference type="NCBI Taxonomy" id="1084520"/>
    <lineage>
        <taxon>Bacteria</taxon>
        <taxon>Pseudomonadati</taxon>
        <taxon>Bacteroidota</taxon>
        <taxon>Chitinophagia</taxon>
        <taxon>Chitinophagales</taxon>
        <taxon>Chitinophagaceae</taxon>
        <taxon>Flaviaestuariibacter</taxon>
    </lineage>
</organism>
<accession>A0ABP8H1H0</accession>
<protein>
    <recommendedName>
        <fullName evidence="4">Sulfatase N-terminal domain-containing protein</fullName>
    </recommendedName>
</protein>
<evidence type="ECO:0000256" key="1">
    <source>
        <dbReference type="SAM" id="Phobius"/>
    </source>
</evidence>
<dbReference type="Proteomes" id="UP001501725">
    <property type="component" value="Unassembled WGS sequence"/>
</dbReference>
<reference evidence="3" key="1">
    <citation type="journal article" date="2019" name="Int. J. Syst. Evol. Microbiol.">
        <title>The Global Catalogue of Microorganisms (GCM) 10K type strain sequencing project: providing services to taxonomists for standard genome sequencing and annotation.</title>
        <authorList>
            <consortium name="The Broad Institute Genomics Platform"/>
            <consortium name="The Broad Institute Genome Sequencing Center for Infectious Disease"/>
            <person name="Wu L."/>
            <person name="Ma J."/>
        </authorList>
    </citation>
    <scope>NUCLEOTIDE SEQUENCE [LARGE SCALE GENOMIC DNA]</scope>
    <source>
        <strain evidence="3">JCM 17919</strain>
    </source>
</reference>
<feature type="transmembrane region" description="Helical" evidence="1">
    <location>
        <begin position="67"/>
        <end position="86"/>
    </location>
</feature>
<keyword evidence="3" id="KW-1185">Reference proteome</keyword>
<evidence type="ECO:0008006" key="4">
    <source>
        <dbReference type="Google" id="ProtNLM"/>
    </source>
</evidence>
<sequence>MTAPVPPKKADFPFYLLLLPVFFLLHGVVEHPHLVRPADAVPLLPRFWLPIVVGTVLLWYRWRNWQRAALMVFAAAGIYFYFGIFHDGLKAIGGQGFLGKYSLVLPLLAAALLLLFRALHRSRASFVRLTRYLNVLLVVLLLVDTGIGTVHHLNRNDGPLLPPLAMTALPDSAAKPDIHLIVADGYAGDRALAQYFGFDNSAFTGALTQRGFRVVPDASSNYNYTAFSMASLLNMDFLPLPDNRHRTEMGHELCFPLIRRSRFAGWLQHNGYEVHNHSIFALGDAPPPFKIPFFRSGRSVLLLPTLESRLNRDLRFHLVTRFHLPSEIRRLARYEVNQGNGEMADLTLAESRRSARQPRFIYTHLMLPHDPYFYRKDGTPVPAALLADPHNKDPRQYLEYLQYANGRLLSLVDSILAGSPRPPIILLLSDHSYRGGGSAPAVPPHLQLSVLNAVYLPSGNYSAWYPGISHVNHLRALLNQQFHQRLPMLRDSSAFLVE</sequence>
<keyword evidence="1" id="KW-1133">Transmembrane helix</keyword>
<evidence type="ECO:0000313" key="3">
    <source>
        <dbReference type="Proteomes" id="UP001501725"/>
    </source>
</evidence>
<dbReference type="RefSeq" id="WP_345256184.1">
    <property type="nucleotide sequence ID" value="NZ_BAABGY010000007.1"/>
</dbReference>
<keyword evidence="1" id="KW-0472">Membrane</keyword>
<evidence type="ECO:0000313" key="2">
    <source>
        <dbReference type="EMBL" id="GAA4333062.1"/>
    </source>
</evidence>
<dbReference type="InterPro" id="IPR017850">
    <property type="entry name" value="Alkaline_phosphatase_core_sf"/>
</dbReference>
<keyword evidence="1" id="KW-0812">Transmembrane</keyword>
<gene>
    <name evidence="2" type="ORF">GCM10023184_26020</name>
</gene>
<dbReference type="Gene3D" id="3.40.720.10">
    <property type="entry name" value="Alkaline Phosphatase, subunit A"/>
    <property type="match status" value="1"/>
</dbReference>
<feature type="transmembrane region" description="Helical" evidence="1">
    <location>
        <begin position="98"/>
        <end position="120"/>
    </location>
</feature>
<dbReference type="EMBL" id="BAABGY010000007">
    <property type="protein sequence ID" value="GAA4333062.1"/>
    <property type="molecule type" value="Genomic_DNA"/>
</dbReference>